<dbReference type="EMBL" id="QOHO01000059">
    <property type="protein sequence ID" value="RFZ77512.1"/>
    <property type="molecule type" value="Genomic_DNA"/>
</dbReference>
<dbReference type="PIRSF" id="PIRSF029883">
    <property type="entry name" value="KdgF"/>
    <property type="match status" value="1"/>
</dbReference>
<dbReference type="InterPro" id="IPR052535">
    <property type="entry name" value="Bacilysin_H2HPP_isomerase"/>
</dbReference>
<evidence type="ECO:0000259" key="1">
    <source>
        <dbReference type="Pfam" id="PF07883"/>
    </source>
</evidence>
<reference evidence="2 5" key="2">
    <citation type="journal article" date="2024" name="Int. J. Syst. Evol. Microbiol.">
        <title>Lacrimispora brassicae sp. nov. isolated from fermented cabbage, and proposal of Clostridium indicum Gundawar et al. 2019 and Clostridium methoxybenzovorans Mechichi et al. 1999 as heterotypic synonyms of Lacrimispora amygdalina (Parshina et al. 2003) Haas and Blanchard 2020 and Lacrimispora indolis (McClung and McCoy 1957) Haas and Blanchard 2020, respectively.</title>
        <authorList>
            <person name="Kobayashi H."/>
            <person name="Tanizawa Y."/>
            <person name="Sakamoto M."/>
            <person name="Ohkuma M."/>
            <person name="Tohno M."/>
        </authorList>
    </citation>
    <scope>NUCLEOTIDE SEQUENCE [LARGE SCALE GENOMIC DNA]</scope>
    <source>
        <strain evidence="2 5">DSM 12857</strain>
    </source>
</reference>
<dbReference type="OrthoDB" id="9811153at2"/>
<dbReference type="AlphaFoldDB" id="A0A3E2N953"/>
<comment type="caution">
    <text evidence="3">The sequence shown here is derived from an EMBL/GenBank/DDBJ whole genome shotgun (WGS) entry which is preliminary data.</text>
</comment>
<dbReference type="PANTHER" id="PTHR40112">
    <property type="entry name" value="H2HPP ISOMERASE"/>
    <property type="match status" value="1"/>
</dbReference>
<dbReference type="EMBL" id="BRPJ01000096">
    <property type="protein sequence ID" value="GLB32473.1"/>
    <property type="molecule type" value="Genomic_DNA"/>
</dbReference>
<feature type="domain" description="Cupin type-2" evidence="1">
    <location>
        <begin position="42"/>
        <end position="98"/>
    </location>
</feature>
<dbReference type="PANTHER" id="PTHR40112:SF1">
    <property type="entry name" value="H2HPP ISOMERASE"/>
    <property type="match status" value="1"/>
</dbReference>
<proteinExistence type="predicted"/>
<name>A0A3E2N953_9FIRM</name>
<dbReference type="RefSeq" id="WP_117418336.1">
    <property type="nucleotide sequence ID" value="NZ_BRPJ01000096.1"/>
</dbReference>
<protein>
    <submittedName>
        <fullName evidence="2 3">Cupin</fullName>
    </submittedName>
</protein>
<dbReference type="InterPro" id="IPR014710">
    <property type="entry name" value="RmlC-like_jellyroll"/>
</dbReference>
<evidence type="ECO:0000313" key="3">
    <source>
        <dbReference type="EMBL" id="RFZ77512.1"/>
    </source>
</evidence>
<accession>A0A3E2N953</accession>
<dbReference type="SUPFAM" id="SSF51182">
    <property type="entry name" value="RmlC-like cupins"/>
    <property type="match status" value="1"/>
</dbReference>
<dbReference type="CDD" id="cd02238">
    <property type="entry name" value="cupin_KdgF"/>
    <property type="match status" value="1"/>
</dbReference>
<evidence type="ECO:0000313" key="4">
    <source>
        <dbReference type="Proteomes" id="UP000260680"/>
    </source>
</evidence>
<evidence type="ECO:0000313" key="2">
    <source>
        <dbReference type="EMBL" id="GLB32473.1"/>
    </source>
</evidence>
<reference evidence="3 4" key="1">
    <citation type="submission" date="2018-07" db="EMBL/GenBank/DDBJ databases">
        <title>New species, Clostridium PI-S10-A1B.</title>
        <authorList>
            <person name="Krishna G."/>
            <person name="Summeta K."/>
            <person name="Shikha S."/>
            <person name="Prabhu P.B."/>
            <person name="Suresh K."/>
        </authorList>
    </citation>
    <scope>NUCLEOTIDE SEQUENCE [LARGE SCALE GENOMIC DNA]</scope>
    <source>
        <strain evidence="3 4">PI-S10-A1B</strain>
    </source>
</reference>
<dbReference type="Proteomes" id="UP000260680">
    <property type="component" value="Unassembled WGS sequence"/>
</dbReference>
<dbReference type="Pfam" id="PF07883">
    <property type="entry name" value="Cupin_2"/>
    <property type="match status" value="1"/>
</dbReference>
<dbReference type="InterPro" id="IPR013096">
    <property type="entry name" value="Cupin_2"/>
</dbReference>
<dbReference type="InterPro" id="IPR025499">
    <property type="entry name" value="KdgF"/>
</dbReference>
<keyword evidence="5" id="KW-1185">Reference proteome</keyword>
<dbReference type="InterPro" id="IPR011051">
    <property type="entry name" value="RmlC_Cupin_sf"/>
</dbReference>
<dbReference type="Gene3D" id="2.60.120.10">
    <property type="entry name" value="Jelly Rolls"/>
    <property type="match status" value="1"/>
</dbReference>
<dbReference type="Proteomes" id="UP001419084">
    <property type="component" value="Unassembled WGS sequence"/>
</dbReference>
<evidence type="ECO:0000313" key="5">
    <source>
        <dbReference type="Proteomes" id="UP001419084"/>
    </source>
</evidence>
<organism evidence="3 4">
    <name type="scientific">Lacrimispora amygdalina</name>
    <dbReference type="NCBI Taxonomy" id="253257"/>
    <lineage>
        <taxon>Bacteria</taxon>
        <taxon>Bacillati</taxon>
        <taxon>Bacillota</taxon>
        <taxon>Clostridia</taxon>
        <taxon>Lachnospirales</taxon>
        <taxon>Lachnospiraceae</taxon>
        <taxon>Lacrimispora</taxon>
    </lineage>
</organism>
<sequence length="115" mass="12885">MKRPEKNQRWVLNQEIEGEKAGDGVVRKVLAYCDGMMCVENHFEQGAIGKMHNHPHTQITYVASGAFEFTIGEETKTVKAGDTLLKQDGVMHGCVCLEKGILVDIFTPMREDFIS</sequence>
<gene>
    <name evidence="3" type="ORF">DS742_17890</name>
    <name evidence="2" type="ORF">LAD12857_43960</name>
</gene>